<evidence type="ECO:0000256" key="11">
    <source>
        <dbReference type="ARBA" id="ARBA00023310"/>
    </source>
</evidence>
<evidence type="ECO:0000256" key="2">
    <source>
        <dbReference type="ARBA" id="ARBA00006842"/>
    </source>
</evidence>
<keyword evidence="9" id="KW-0496">Mitochondrion</keyword>
<gene>
    <name evidence="12" type="ORF">AWRI3578_g4141</name>
</gene>
<dbReference type="Gene3D" id="6.10.280.70">
    <property type="match status" value="1"/>
</dbReference>
<evidence type="ECO:0000256" key="6">
    <source>
        <dbReference type="ARBA" id="ARBA00022781"/>
    </source>
</evidence>
<organism evidence="12 13">
    <name type="scientific">Hanseniaspora opuntiae</name>
    <dbReference type="NCBI Taxonomy" id="211096"/>
    <lineage>
        <taxon>Eukaryota</taxon>
        <taxon>Fungi</taxon>
        <taxon>Dikarya</taxon>
        <taxon>Ascomycota</taxon>
        <taxon>Saccharomycotina</taxon>
        <taxon>Saccharomycetes</taxon>
        <taxon>Saccharomycodales</taxon>
        <taxon>Saccharomycodaceae</taxon>
        <taxon>Hanseniaspora</taxon>
    </lineage>
</organism>
<proteinExistence type="inferred from homology"/>
<keyword evidence="4" id="KW-0813">Transport</keyword>
<sequence>MSAIKKTVDLGKIINTLKLTGESQARLLQFKKRADDAKIAFVKAQEKANAKIDFGAYKSLLAGSSNKNIVSELESYLNNFKPKEDTAALKENLDNLSKFEQEALEAAKLTEKAVGEKLLLLRNTIANIENAIPVEEVQVHNVLKADPDFELWVMRLNQNGTVTKIPGYTQRFKNLDPLS</sequence>
<comment type="caution">
    <text evidence="12">The sequence shown here is derived from an EMBL/GenBank/DDBJ whole genome shotgun (WGS) entry which is preliminary data.</text>
</comment>
<dbReference type="InterPro" id="IPR008689">
    <property type="entry name" value="ATP_synth_F0_dsu_mt"/>
</dbReference>
<comment type="similarity">
    <text evidence="2">Belongs to the ATPase d subunit family.</text>
</comment>
<keyword evidence="11" id="KW-0066">ATP synthesis</keyword>
<evidence type="ECO:0000313" key="13">
    <source>
        <dbReference type="Proteomes" id="UP000095605"/>
    </source>
</evidence>
<evidence type="ECO:0000256" key="10">
    <source>
        <dbReference type="ARBA" id="ARBA00023136"/>
    </source>
</evidence>
<evidence type="ECO:0000256" key="1">
    <source>
        <dbReference type="ARBA" id="ARBA00004273"/>
    </source>
</evidence>
<keyword evidence="8" id="KW-0406">Ion transport</keyword>
<keyword evidence="5" id="KW-0138">CF(0)</keyword>
<protein>
    <recommendedName>
        <fullName evidence="3">ATP synthase subunit d, mitochondrial</fullName>
    </recommendedName>
</protein>
<dbReference type="SUPFAM" id="SSF161065">
    <property type="entry name" value="ATP synthase D chain-like"/>
    <property type="match status" value="1"/>
</dbReference>
<dbReference type="OrthoDB" id="35799at2759"/>
<evidence type="ECO:0000256" key="3">
    <source>
        <dbReference type="ARBA" id="ARBA00021688"/>
    </source>
</evidence>
<evidence type="ECO:0000313" key="12">
    <source>
        <dbReference type="EMBL" id="OEJ81450.1"/>
    </source>
</evidence>
<evidence type="ECO:0000256" key="8">
    <source>
        <dbReference type="ARBA" id="ARBA00023065"/>
    </source>
</evidence>
<keyword evidence="10" id="KW-0472">Membrane</keyword>
<evidence type="ECO:0000256" key="7">
    <source>
        <dbReference type="ARBA" id="ARBA00022792"/>
    </source>
</evidence>
<comment type="subcellular location">
    <subcellularLocation>
        <location evidence="1">Mitochondrion inner membrane</location>
    </subcellularLocation>
</comment>
<dbReference type="Proteomes" id="UP000095605">
    <property type="component" value="Unassembled WGS sequence"/>
</dbReference>
<dbReference type="GO" id="GO:0045259">
    <property type="term" value="C:proton-transporting ATP synthase complex"/>
    <property type="evidence" value="ECO:0007669"/>
    <property type="project" value="UniProtKB-KW"/>
</dbReference>
<evidence type="ECO:0000256" key="4">
    <source>
        <dbReference type="ARBA" id="ARBA00022448"/>
    </source>
</evidence>
<dbReference type="Pfam" id="PF05873">
    <property type="entry name" value="Mt_ATP-synt_D"/>
    <property type="match status" value="1"/>
</dbReference>
<evidence type="ECO:0000256" key="9">
    <source>
        <dbReference type="ARBA" id="ARBA00023128"/>
    </source>
</evidence>
<dbReference type="GO" id="GO:0005743">
    <property type="term" value="C:mitochondrial inner membrane"/>
    <property type="evidence" value="ECO:0007669"/>
    <property type="project" value="UniProtKB-SubCell"/>
</dbReference>
<reference evidence="13" key="1">
    <citation type="journal article" date="2016" name="Genome Announc.">
        <title>Genome sequences of three species of Hanseniaspora isolated from spontaneous wine fermentations.</title>
        <authorList>
            <person name="Sternes P.R."/>
            <person name="Lee D."/>
            <person name="Kutyna D.R."/>
            <person name="Borneman A.R."/>
        </authorList>
    </citation>
    <scope>NUCLEOTIDE SEQUENCE [LARGE SCALE GENOMIC DNA]</scope>
    <source>
        <strain evidence="13">AWRI3578</strain>
    </source>
</reference>
<dbReference type="AlphaFoldDB" id="A0A1E5R3I8"/>
<dbReference type="EMBL" id="LPNL01000009">
    <property type="protein sequence ID" value="OEJ81450.1"/>
    <property type="molecule type" value="Genomic_DNA"/>
</dbReference>
<keyword evidence="13" id="KW-1185">Reference proteome</keyword>
<dbReference type="InterPro" id="IPR036228">
    <property type="entry name" value="ATP_synth_F0_dsu_sf_mt"/>
</dbReference>
<keyword evidence="7" id="KW-0999">Mitochondrion inner membrane</keyword>
<keyword evidence="6" id="KW-0375">Hydrogen ion transport</keyword>
<name>A0A1E5R3I8_9ASCO</name>
<dbReference type="GO" id="GO:0015078">
    <property type="term" value="F:proton transmembrane transporter activity"/>
    <property type="evidence" value="ECO:0007669"/>
    <property type="project" value="InterPro"/>
</dbReference>
<dbReference type="GO" id="GO:0015986">
    <property type="term" value="P:proton motive force-driven ATP synthesis"/>
    <property type="evidence" value="ECO:0007669"/>
    <property type="project" value="InterPro"/>
</dbReference>
<evidence type="ECO:0000256" key="5">
    <source>
        <dbReference type="ARBA" id="ARBA00022547"/>
    </source>
</evidence>
<accession>A0A1E5R3I8</accession>